<dbReference type="GO" id="GO:0005102">
    <property type="term" value="F:signaling receptor binding"/>
    <property type="evidence" value="ECO:0007669"/>
    <property type="project" value="TreeGrafter"/>
</dbReference>
<dbReference type="PROSITE" id="PS50835">
    <property type="entry name" value="IG_LIKE"/>
    <property type="match status" value="1"/>
</dbReference>
<evidence type="ECO:0000256" key="1">
    <source>
        <dbReference type="ARBA" id="ARBA00004370"/>
    </source>
</evidence>
<dbReference type="EMBL" id="AFYH01164883">
    <property type="status" value="NOT_ANNOTATED_CDS"/>
    <property type="molecule type" value="Genomic_DNA"/>
</dbReference>
<dbReference type="SMART" id="SM00409">
    <property type="entry name" value="IG"/>
    <property type="match status" value="1"/>
</dbReference>
<name>M3XIM8_LATCH</name>
<dbReference type="GO" id="GO:0009897">
    <property type="term" value="C:external side of plasma membrane"/>
    <property type="evidence" value="ECO:0007669"/>
    <property type="project" value="TreeGrafter"/>
</dbReference>
<keyword evidence="3" id="KW-0393">Immunoglobulin domain</keyword>
<dbReference type="Proteomes" id="UP000008672">
    <property type="component" value="Unassembled WGS sequence"/>
</dbReference>
<sequence>MAPAAMKEWRILSVFLTSVAITGALFTEAQRRGVKVVQGGEVFLQCHPPNNIDASELTIYWLHEAHNALMTMVAYSSHRNAVDAPNKEFANRTRLFPVNLHQGDASLLLTEVKVSDAGNYVCVLVAKQKLIGTVETEVEVYAEFSPPKITAFEAGPNIFLKCEAGGGYPKAVVEWRSPSTGESVMPEITLHLRNKEGLYRVQSSVIVEANRPQRLCCDVQNPVSGLSTVACKDFQGTFLFL</sequence>
<comment type="subcellular location">
    <subcellularLocation>
        <location evidence="1">Membrane</location>
    </subcellularLocation>
</comment>
<dbReference type="GeneTree" id="ENSGT00940000154641"/>
<organism evidence="6 7">
    <name type="scientific">Latimeria chalumnae</name>
    <name type="common">Coelacanth</name>
    <dbReference type="NCBI Taxonomy" id="7897"/>
    <lineage>
        <taxon>Eukaryota</taxon>
        <taxon>Metazoa</taxon>
        <taxon>Chordata</taxon>
        <taxon>Craniata</taxon>
        <taxon>Vertebrata</taxon>
        <taxon>Euteleostomi</taxon>
        <taxon>Coelacanthiformes</taxon>
        <taxon>Coelacanthidae</taxon>
        <taxon>Latimeria</taxon>
    </lineage>
</organism>
<dbReference type="InterPro" id="IPR053896">
    <property type="entry name" value="BTN3A2-like_Ig-C"/>
</dbReference>
<evidence type="ECO:0000256" key="2">
    <source>
        <dbReference type="ARBA" id="ARBA00023136"/>
    </source>
</evidence>
<dbReference type="InterPro" id="IPR003599">
    <property type="entry name" value="Ig_sub"/>
</dbReference>
<keyword evidence="2" id="KW-0472">Membrane</keyword>
<dbReference type="HOGENOM" id="CLU_1151482_0_0_1"/>
<dbReference type="STRING" id="7897.ENSLACP00000022584"/>
<accession>M3XIM8</accession>
<dbReference type="Gene3D" id="2.60.40.10">
    <property type="entry name" value="Immunoglobulins"/>
    <property type="match status" value="2"/>
</dbReference>
<dbReference type="EMBL" id="AFYH01164881">
    <property type="status" value="NOT_ANNOTATED_CDS"/>
    <property type="molecule type" value="Genomic_DNA"/>
</dbReference>
<evidence type="ECO:0000256" key="3">
    <source>
        <dbReference type="ARBA" id="ARBA00023319"/>
    </source>
</evidence>
<dbReference type="InterPro" id="IPR013106">
    <property type="entry name" value="Ig_V-set"/>
</dbReference>
<keyword evidence="4" id="KW-0732">Signal</keyword>
<dbReference type="EMBL" id="AFYH01164880">
    <property type="status" value="NOT_ANNOTATED_CDS"/>
    <property type="molecule type" value="Genomic_DNA"/>
</dbReference>
<evidence type="ECO:0000256" key="4">
    <source>
        <dbReference type="SAM" id="SignalP"/>
    </source>
</evidence>
<feature type="domain" description="Ig-like" evidence="5">
    <location>
        <begin position="3"/>
        <end position="132"/>
    </location>
</feature>
<dbReference type="PANTHER" id="PTHR24100:SF151">
    <property type="entry name" value="ICOS LIGAND"/>
    <property type="match status" value="1"/>
</dbReference>
<dbReference type="SUPFAM" id="SSF48726">
    <property type="entry name" value="Immunoglobulin"/>
    <property type="match status" value="2"/>
</dbReference>
<dbReference type="EMBL" id="AFYH01164882">
    <property type="status" value="NOT_ANNOTATED_CDS"/>
    <property type="molecule type" value="Genomic_DNA"/>
</dbReference>
<evidence type="ECO:0000259" key="5">
    <source>
        <dbReference type="PROSITE" id="PS50835"/>
    </source>
</evidence>
<dbReference type="InterPro" id="IPR050504">
    <property type="entry name" value="IgSF_BTN/MOG"/>
</dbReference>
<dbReference type="InParanoid" id="M3XIM8"/>
<dbReference type="AlphaFoldDB" id="M3XIM8"/>
<proteinExistence type="predicted"/>
<reference evidence="6" key="3">
    <citation type="submission" date="2025-09" db="UniProtKB">
        <authorList>
            <consortium name="Ensembl"/>
        </authorList>
    </citation>
    <scope>IDENTIFICATION</scope>
</reference>
<dbReference type="GO" id="GO:0050852">
    <property type="term" value="P:T cell receptor signaling pathway"/>
    <property type="evidence" value="ECO:0007669"/>
    <property type="project" value="TreeGrafter"/>
</dbReference>
<feature type="chain" id="PRO_5004043372" description="Ig-like domain-containing protein" evidence="4">
    <location>
        <begin position="25"/>
        <end position="241"/>
    </location>
</feature>
<dbReference type="Bgee" id="ENSLACG00000022465">
    <property type="expression patterns" value="Expressed in pelvic fin"/>
</dbReference>
<evidence type="ECO:0000313" key="7">
    <source>
        <dbReference type="Proteomes" id="UP000008672"/>
    </source>
</evidence>
<dbReference type="GO" id="GO:0001817">
    <property type="term" value="P:regulation of cytokine production"/>
    <property type="evidence" value="ECO:0007669"/>
    <property type="project" value="TreeGrafter"/>
</dbReference>
<dbReference type="Pfam" id="PF22705">
    <property type="entry name" value="C2-set_3"/>
    <property type="match status" value="1"/>
</dbReference>
<reference evidence="6" key="2">
    <citation type="submission" date="2025-08" db="UniProtKB">
        <authorList>
            <consortium name="Ensembl"/>
        </authorList>
    </citation>
    <scope>IDENTIFICATION</scope>
</reference>
<dbReference type="Pfam" id="PF07686">
    <property type="entry name" value="V-set"/>
    <property type="match status" value="1"/>
</dbReference>
<reference evidence="7" key="1">
    <citation type="submission" date="2011-08" db="EMBL/GenBank/DDBJ databases">
        <title>The draft genome of Latimeria chalumnae.</title>
        <authorList>
            <person name="Di Palma F."/>
            <person name="Alfoldi J."/>
            <person name="Johnson J."/>
            <person name="Berlin A."/>
            <person name="Gnerre S."/>
            <person name="Jaffe D."/>
            <person name="MacCallum I."/>
            <person name="Young S."/>
            <person name="Walker B.J."/>
            <person name="Lander E."/>
            <person name="Lindblad-Toh K."/>
        </authorList>
    </citation>
    <scope>NUCLEOTIDE SEQUENCE [LARGE SCALE GENOMIC DNA]</scope>
    <source>
        <strain evidence="7">Wild caught</strain>
    </source>
</reference>
<keyword evidence="7" id="KW-1185">Reference proteome</keyword>
<protein>
    <recommendedName>
        <fullName evidence="5">Ig-like domain-containing protein</fullName>
    </recommendedName>
</protein>
<feature type="signal peptide" evidence="4">
    <location>
        <begin position="1"/>
        <end position="24"/>
    </location>
</feature>
<dbReference type="Ensembl" id="ENSLACT00000026374.1">
    <property type="protein sequence ID" value="ENSLACP00000022584.1"/>
    <property type="gene ID" value="ENSLACG00000022465.1"/>
</dbReference>
<dbReference type="PANTHER" id="PTHR24100">
    <property type="entry name" value="BUTYROPHILIN"/>
    <property type="match status" value="1"/>
</dbReference>
<dbReference type="InterPro" id="IPR007110">
    <property type="entry name" value="Ig-like_dom"/>
</dbReference>
<dbReference type="InterPro" id="IPR013783">
    <property type="entry name" value="Ig-like_fold"/>
</dbReference>
<evidence type="ECO:0000313" key="6">
    <source>
        <dbReference type="Ensembl" id="ENSLACP00000022584.1"/>
    </source>
</evidence>
<dbReference type="InterPro" id="IPR036179">
    <property type="entry name" value="Ig-like_dom_sf"/>
</dbReference>